<keyword evidence="4 10" id="KW-0808">Transferase</keyword>
<keyword evidence="6 10" id="KW-0418">Kinase</keyword>
<dbReference type="NCBIfam" id="TIGR01313">
    <property type="entry name" value="therm_gnt_kin"/>
    <property type="match status" value="1"/>
</dbReference>
<dbReference type="EMBL" id="JAIXNE010000001">
    <property type="protein sequence ID" value="MCA6073452.1"/>
    <property type="molecule type" value="Genomic_DNA"/>
</dbReference>
<dbReference type="Pfam" id="PF01202">
    <property type="entry name" value="SKI"/>
    <property type="match status" value="1"/>
</dbReference>
<comment type="pathway">
    <text evidence="1">Carbohydrate acid metabolism.</text>
</comment>
<dbReference type="Gene3D" id="3.40.50.300">
    <property type="entry name" value="P-loop containing nucleotide triphosphate hydrolases"/>
    <property type="match status" value="1"/>
</dbReference>
<evidence type="ECO:0000256" key="9">
    <source>
        <dbReference type="ARBA" id="ARBA00048090"/>
    </source>
</evidence>
<evidence type="ECO:0000256" key="8">
    <source>
        <dbReference type="ARBA" id="ARBA00023064"/>
    </source>
</evidence>
<comment type="caution">
    <text evidence="11">The sequence shown here is derived from an EMBL/GenBank/DDBJ whole genome shotgun (WGS) entry which is preliminary data.</text>
</comment>
<dbReference type="GO" id="GO:0005737">
    <property type="term" value="C:cytoplasm"/>
    <property type="evidence" value="ECO:0007669"/>
    <property type="project" value="TreeGrafter"/>
</dbReference>
<dbReference type="PANTHER" id="PTHR43442">
    <property type="entry name" value="GLUCONOKINASE-RELATED"/>
    <property type="match status" value="1"/>
</dbReference>
<dbReference type="PANTHER" id="PTHR43442:SF3">
    <property type="entry name" value="GLUCONOKINASE-RELATED"/>
    <property type="match status" value="1"/>
</dbReference>
<evidence type="ECO:0000256" key="6">
    <source>
        <dbReference type="ARBA" id="ARBA00022777"/>
    </source>
</evidence>
<protein>
    <recommendedName>
        <fullName evidence="3 10">Gluconokinase</fullName>
        <ecNumber evidence="3 10">2.7.1.12</ecNumber>
    </recommendedName>
</protein>
<organism evidence="11 12">
    <name type="scientific">Fulvivirga sedimenti</name>
    <dbReference type="NCBI Taxonomy" id="2879465"/>
    <lineage>
        <taxon>Bacteria</taxon>
        <taxon>Pseudomonadati</taxon>
        <taxon>Bacteroidota</taxon>
        <taxon>Cytophagia</taxon>
        <taxon>Cytophagales</taxon>
        <taxon>Fulvivirgaceae</taxon>
        <taxon>Fulvivirga</taxon>
    </lineage>
</organism>
<evidence type="ECO:0000256" key="2">
    <source>
        <dbReference type="ARBA" id="ARBA00008420"/>
    </source>
</evidence>
<dbReference type="CDD" id="cd02021">
    <property type="entry name" value="GntK"/>
    <property type="match status" value="1"/>
</dbReference>
<evidence type="ECO:0000256" key="1">
    <source>
        <dbReference type="ARBA" id="ARBA00004761"/>
    </source>
</evidence>
<evidence type="ECO:0000256" key="5">
    <source>
        <dbReference type="ARBA" id="ARBA00022741"/>
    </source>
</evidence>
<comment type="similarity">
    <text evidence="2 10">Belongs to the gluconokinase GntK/GntV family.</text>
</comment>
<evidence type="ECO:0000256" key="7">
    <source>
        <dbReference type="ARBA" id="ARBA00022840"/>
    </source>
</evidence>
<dbReference type="RefSeq" id="WP_225696569.1">
    <property type="nucleotide sequence ID" value="NZ_JAIXNE010000001.1"/>
</dbReference>
<keyword evidence="7 10" id="KW-0067">ATP-binding</keyword>
<evidence type="ECO:0000256" key="3">
    <source>
        <dbReference type="ARBA" id="ARBA00012054"/>
    </source>
</evidence>
<dbReference type="InterPro" id="IPR031322">
    <property type="entry name" value="Shikimate/glucono_kinase"/>
</dbReference>
<dbReference type="GO" id="GO:0019521">
    <property type="term" value="P:D-gluconate metabolic process"/>
    <property type="evidence" value="ECO:0007669"/>
    <property type="project" value="UniProtKB-KW"/>
</dbReference>
<dbReference type="GO" id="GO:0046316">
    <property type="term" value="F:gluconokinase activity"/>
    <property type="evidence" value="ECO:0007669"/>
    <property type="project" value="UniProtKB-EC"/>
</dbReference>
<proteinExistence type="inferred from homology"/>
<accession>A0A9X1HMS7</accession>
<dbReference type="SUPFAM" id="SSF52540">
    <property type="entry name" value="P-loop containing nucleoside triphosphate hydrolases"/>
    <property type="match status" value="1"/>
</dbReference>
<gene>
    <name evidence="11" type="ORF">LDX50_01145</name>
</gene>
<keyword evidence="12" id="KW-1185">Reference proteome</keyword>
<reference evidence="11" key="1">
    <citation type="submission" date="2021-09" db="EMBL/GenBank/DDBJ databases">
        <title>Fulvivirga sp. isolated from coastal sediment.</title>
        <authorList>
            <person name="Yu H."/>
        </authorList>
    </citation>
    <scope>NUCLEOTIDE SEQUENCE</scope>
    <source>
        <strain evidence="11">1062</strain>
    </source>
</reference>
<dbReference type="GO" id="GO:0005524">
    <property type="term" value="F:ATP binding"/>
    <property type="evidence" value="ECO:0007669"/>
    <property type="project" value="UniProtKB-KW"/>
</dbReference>
<evidence type="ECO:0000256" key="10">
    <source>
        <dbReference type="RuleBase" id="RU363066"/>
    </source>
</evidence>
<keyword evidence="8" id="KW-0311">Gluconate utilization</keyword>
<dbReference type="InterPro" id="IPR027417">
    <property type="entry name" value="P-loop_NTPase"/>
</dbReference>
<dbReference type="AlphaFoldDB" id="A0A9X1HMS7"/>
<sequence length="162" mass="17874">MNNCYVVMGVSGSGKTTIGNLLAEKAGVPFLDADDFHPPANIEKMKSGQPLNDEDRRPWLFRLAEEISNADGGCVLACSALKASYREILASGPRPVIWVYLEATKELIRERLKERSGHFMPPSLLDSQFEALEVPKNAIVADVSKEPDEVVQMILSESAERE</sequence>
<name>A0A9X1HMS7_9BACT</name>
<evidence type="ECO:0000313" key="12">
    <source>
        <dbReference type="Proteomes" id="UP001139409"/>
    </source>
</evidence>
<dbReference type="Proteomes" id="UP001139409">
    <property type="component" value="Unassembled WGS sequence"/>
</dbReference>
<keyword evidence="5 10" id="KW-0547">Nucleotide-binding</keyword>
<dbReference type="EC" id="2.7.1.12" evidence="3 10"/>
<evidence type="ECO:0000256" key="4">
    <source>
        <dbReference type="ARBA" id="ARBA00022679"/>
    </source>
</evidence>
<comment type="catalytic activity">
    <reaction evidence="9 10">
        <text>D-gluconate + ATP = 6-phospho-D-gluconate + ADP + H(+)</text>
        <dbReference type="Rhea" id="RHEA:19433"/>
        <dbReference type="ChEBI" id="CHEBI:15378"/>
        <dbReference type="ChEBI" id="CHEBI:18391"/>
        <dbReference type="ChEBI" id="CHEBI:30616"/>
        <dbReference type="ChEBI" id="CHEBI:58759"/>
        <dbReference type="ChEBI" id="CHEBI:456216"/>
        <dbReference type="EC" id="2.7.1.12"/>
    </reaction>
</comment>
<dbReference type="InterPro" id="IPR006001">
    <property type="entry name" value="Therm_gnt_kin"/>
</dbReference>
<evidence type="ECO:0000313" key="11">
    <source>
        <dbReference type="EMBL" id="MCA6073452.1"/>
    </source>
</evidence>
<dbReference type="FunFam" id="3.40.50.300:FF:000522">
    <property type="entry name" value="Gluconokinase"/>
    <property type="match status" value="1"/>
</dbReference>